<accession>A0A5A7UJ42</accession>
<keyword evidence="3" id="KW-0548">Nucleotidyltransferase</keyword>
<dbReference type="GO" id="GO:0003964">
    <property type="term" value="F:RNA-directed DNA polymerase activity"/>
    <property type="evidence" value="ECO:0007669"/>
    <property type="project" value="UniProtKB-KW"/>
</dbReference>
<dbReference type="Gene3D" id="3.30.70.270">
    <property type="match status" value="1"/>
</dbReference>
<evidence type="ECO:0000313" key="3">
    <source>
        <dbReference type="EMBL" id="KAA0055953.1"/>
    </source>
</evidence>
<evidence type="ECO:0000256" key="1">
    <source>
        <dbReference type="SAM" id="MobiDB-lite"/>
    </source>
</evidence>
<dbReference type="InterPro" id="IPR043502">
    <property type="entry name" value="DNA/RNA_pol_sf"/>
</dbReference>
<dbReference type="Pfam" id="PF24626">
    <property type="entry name" value="SH3_Tf2-1"/>
    <property type="match status" value="1"/>
</dbReference>
<keyword evidence="3" id="KW-0808">Transferase</keyword>
<comment type="caution">
    <text evidence="3">The sequence shown here is derived from an EMBL/GenBank/DDBJ whole genome shotgun (WGS) entry which is preliminary data.</text>
</comment>
<dbReference type="EMBL" id="SSTE01008362">
    <property type="protein sequence ID" value="KAA0055953.1"/>
    <property type="molecule type" value="Genomic_DNA"/>
</dbReference>
<feature type="domain" description="Tf2-1-like SH3-like" evidence="2">
    <location>
        <begin position="473"/>
        <end position="526"/>
    </location>
</feature>
<dbReference type="PANTHER" id="PTHR46148">
    <property type="entry name" value="CHROMO DOMAIN-CONTAINING PROTEIN"/>
    <property type="match status" value="1"/>
</dbReference>
<dbReference type="Proteomes" id="UP000321393">
    <property type="component" value="Unassembled WGS sequence"/>
</dbReference>
<dbReference type="PANTHER" id="PTHR46148:SF54">
    <property type="entry name" value="RETROTRANSPOSON-LIKE PROTEIN"/>
    <property type="match status" value="1"/>
</dbReference>
<name>A0A5A7UJ42_CUCMM</name>
<dbReference type="AlphaFoldDB" id="A0A5A7UJ42"/>
<dbReference type="OrthoDB" id="1749531at2759"/>
<feature type="compositionally biased region" description="Basic and acidic residues" evidence="1">
    <location>
        <begin position="30"/>
        <end position="48"/>
    </location>
</feature>
<feature type="region of interest" description="Disordered" evidence="1">
    <location>
        <begin position="30"/>
        <end position="50"/>
    </location>
</feature>
<dbReference type="InterPro" id="IPR043128">
    <property type="entry name" value="Rev_trsase/Diguanyl_cyclase"/>
</dbReference>
<dbReference type="InterPro" id="IPR056924">
    <property type="entry name" value="SH3_Tf2-1"/>
</dbReference>
<gene>
    <name evidence="3" type="ORF">E6C27_scaffold319G00790</name>
</gene>
<evidence type="ECO:0000259" key="2">
    <source>
        <dbReference type="Pfam" id="PF24626"/>
    </source>
</evidence>
<keyword evidence="3" id="KW-0695">RNA-directed DNA polymerase</keyword>
<organism evidence="3 4">
    <name type="scientific">Cucumis melo var. makuwa</name>
    <name type="common">Oriental melon</name>
    <dbReference type="NCBI Taxonomy" id="1194695"/>
    <lineage>
        <taxon>Eukaryota</taxon>
        <taxon>Viridiplantae</taxon>
        <taxon>Streptophyta</taxon>
        <taxon>Embryophyta</taxon>
        <taxon>Tracheophyta</taxon>
        <taxon>Spermatophyta</taxon>
        <taxon>Magnoliopsida</taxon>
        <taxon>eudicotyledons</taxon>
        <taxon>Gunneridae</taxon>
        <taxon>Pentapetalae</taxon>
        <taxon>rosids</taxon>
        <taxon>fabids</taxon>
        <taxon>Cucurbitales</taxon>
        <taxon>Cucurbitaceae</taxon>
        <taxon>Benincaseae</taxon>
        <taxon>Cucumis</taxon>
    </lineage>
</organism>
<evidence type="ECO:0000313" key="4">
    <source>
        <dbReference type="Proteomes" id="UP000321393"/>
    </source>
</evidence>
<reference evidence="3 4" key="1">
    <citation type="submission" date="2019-08" db="EMBL/GenBank/DDBJ databases">
        <title>Draft genome sequences of two oriental melons (Cucumis melo L. var makuwa).</title>
        <authorList>
            <person name="Kwon S.-Y."/>
        </authorList>
    </citation>
    <scope>NUCLEOTIDE SEQUENCE [LARGE SCALE GENOMIC DNA]</scope>
    <source>
        <strain evidence="4">cv. SW 3</strain>
        <tissue evidence="3">Leaf</tissue>
    </source>
</reference>
<protein>
    <submittedName>
        <fullName evidence="3">Reverse transcriptase</fullName>
    </submittedName>
</protein>
<proteinExistence type="predicted"/>
<sequence length="568" mass="65284">MTQHLMEERVEGTKKEIMGLKEIMVEMKRSRMTEEMRESHSYRRREEPGTSDGFVMKLKGKMEEMDVTTEGNNATVDHKKVKVAVVGFRQHEVDWYRLIHIQQDGTYNVYVKKFVNYLTHMAESVLRDAFVTGLEPIQAEVISRHPHTLEECMKEAQLINDRNLALKLAITELGILEPKEEESTKEEGTSEGNKEEIVELKYLDIIEGTKIELKTVTDFSSKGTMKRMLKGKEVVVLIDSGATHNLIHLKMLCLGHQISNKGVEADEEKIKSMINWPQPKDVTGLRGFPSLTGYYRRFVKGYGENWLRGSLITKWSSNCILQSEAITKSSNKVHIRKRVDGCSSYIAKMETLPFGKKIYYHFRPKGFKILAGTERGATTVSEMGIVDMEVVWKEVEKDEELQKIIDNLRRIPRRIAKGLLLARGVNVIMPPPPPLVILWIPKDPNNEVESMPKEKDLAINALKENLFLARSRMKKTAFVGSKICEKLAPKYYGPYKIIEEIGEVAYRLELPVEAVIHNIFYISQLKLKLGKQQGVQYQHPILTEEFEVQLWPKIVLGIRWSKELRANE</sequence>
<dbReference type="SUPFAM" id="SSF56672">
    <property type="entry name" value="DNA/RNA polymerases"/>
    <property type="match status" value="1"/>
</dbReference>